<sequence>MLLAVAVVWHPPTPTSTPAPTTCKSSPVMYIVASYRIADMRLGDGPASSEDARPKALSEDDEDVEDVEDDDEENVGY</sequence>
<gene>
    <name evidence="2" type="ORF">AWZ03_002529</name>
</gene>
<dbReference type="AlphaFoldDB" id="A0A484BQR0"/>
<protein>
    <submittedName>
        <fullName evidence="2">Uncharacterized protein</fullName>
    </submittedName>
</protein>
<reference evidence="2 3" key="1">
    <citation type="journal article" date="2019" name="J. Hered.">
        <title>An Improved Genome Assembly for Drosophila navojoa, the Basal Species in the mojavensis Cluster.</title>
        <authorList>
            <person name="Vanderlinde T."/>
            <person name="Dupim E.G."/>
            <person name="Nazario-Yepiz N.O."/>
            <person name="Carvalho A.B."/>
        </authorList>
    </citation>
    <scope>NUCLEOTIDE SEQUENCE [LARGE SCALE GENOMIC DNA]</scope>
    <source>
        <strain evidence="2">Navoj_Jal97</strain>
        <tissue evidence="2">Whole organism</tissue>
    </source>
</reference>
<evidence type="ECO:0000313" key="3">
    <source>
        <dbReference type="Proteomes" id="UP000295192"/>
    </source>
</evidence>
<proteinExistence type="predicted"/>
<keyword evidence="3" id="KW-1185">Reference proteome</keyword>
<name>A0A484BQR0_DRONA</name>
<evidence type="ECO:0000256" key="1">
    <source>
        <dbReference type="SAM" id="MobiDB-lite"/>
    </source>
</evidence>
<feature type="compositionally biased region" description="Acidic residues" evidence="1">
    <location>
        <begin position="59"/>
        <end position="77"/>
    </location>
</feature>
<accession>A0A484BQR0</accession>
<organism evidence="2 3">
    <name type="scientific">Drosophila navojoa</name>
    <name type="common">Fruit fly</name>
    <dbReference type="NCBI Taxonomy" id="7232"/>
    <lineage>
        <taxon>Eukaryota</taxon>
        <taxon>Metazoa</taxon>
        <taxon>Ecdysozoa</taxon>
        <taxon>Arthropoda</taxon>
        <taxon>Hexapoda</taxon>
        <taxon>Insecta</taxon>
        <taxon>Pterygota</taxon>
        <taxon>Neoptera</taxon>
        <taxon>Endopterygota</taxon>
        <taxon>Diptera</taxon>
        <taxon>Brachycera</taxon>
        <taxon>Muscomorpha</taxon>
        <taxon>Ephydroidea</taxon>
        <taxon>Drosophilidae</taxon>
        <taxon>Drosophila</taxon>
    </lineage>
</organism>
<feature type="region of interest" description="Disordered" evidence="1">
    <location>
        <begin position="42"/>
        <end position="77"/>
    </location>
</feature>
<comment type="caution">
    <text evidence="2">The sequence shown here is derived from an EMBL/GenBank/DDBJ whole genome shotgun (WGS) entry which is preliminary data.</text>
</comment>
<dbReference type="EMBL" id="LSRL02000011">
    <property type="protein sequence ID" value="TDG51166.1"/>
    <property type="molecule type" value="Genomic_DNA"/>
</dbReference>
<evidence type="ECO:0000313" key="2">
    <source>
        <dbReference type="EMBL" id="TDG51166.1"/>
    </source>
</evidence>
<dbReference type="Proteomes" id="UP000295192">
    <property type="component" value="Unassembled WGS sequence"/>
</dbReference>